<proteinExistence type="inferred from homology"/>
<dbReference type="Proteomes" id="UP000663881">
    <property type="component" value="Unassembled WGS sequence"/>
</dbReference>
<evidence type="ECO:0000256" key="2">
    <source>
        <dbReference type="ARBA" id="ARBA00010617"/>
    </source>
</evidence>
<evidence type="ECO:0000313" key="12">
    <source>
        <dbReference type="EMBL" id="CAF4180073.1"/>
    </source>
</evidence>
<keyword evidence="5" id="KW-0560">Oxidoreductase</keyword>
<dbReference type="InterPro" id="IPR001128">
    <property type="entry name" value="Cyt_P450"/>
</dbReference>
<comment type="similarity">
    <text evidence="2">Belongs to the cytochrome P450 family.</text>
</comment>
<dbReference type="GO" id="GO:0020037">
    <property type="term" value="F:heme binding"/>
    <property type="evidence" value="ECO:0007669"/>
    <property type="project" value="InterPro"/>
</dbReference>
<dbReference type="EMBL" id="CAJNOG010000604">
    <property type="protein sequence ID" value="CAF1312134.1"/>
    <property type="molecule type" value="Genomic_DNA"/>
</dbReference>
<gene>
    <name evidence="9" type="ORF">JYZ213_LOCUS32916</name>
    <name evidence="12" type="ORF">KXQ929_LOCUS38896</name>
    <name evidence="11" type="ORF">OKA104_LOCUS28772</name>
    <name evidence="10" type="ORF">OXD698_LOCUS11267</name>
    <name evidence="8" type="ORF">VCS650_LOCUS26004</name>
</gene>
<protein>
    <submittedName>
        <fullName evidence="9">Uncharacterized protein</fullName>
    </submittedName>
</protein>
<dbReference type="AlphaFoldDB" id="A0A815ELW4"/>
<evidence type="ECO:0000256" key="1">
    <source>
        <dbReference type="ARBA" id="ARBA00001971"/>
    </source>
</evidence>
<accession>A0A815ELW4</accession>
<evidence type="ECO:0000256" key="3">
    <source>
        <dbReference type="ARBA" id="ARBA00022617"/>
    </source>
</evidence>
<evidence type="ECO:0000256" key="5">
    <source>
        <dbReference type="ARBA" id="ARBA00023002"/>
    </source>
</evidence>
<name>A0A815ELW4_9BILA</name>
<evidence type="ECO:0000313" key="9">
    <source>
        <dbReference type="EMBL" id="CAF1312134.1"/>
    </source>
</evidence>
<reference evidence="9" key="1">
    <citation type="submission" date="2021-02" db="EMBL/GenBank/DDBJ databases">
        <authorList>
            <person name="Nowell W R."/>
        </authorList>
    </citation>
    <scope>NUCLEOTIDE SEQUENCE</scope>
</reference>
<evidence type="ECO:0000256" key="7">
    <source>
        <dbReference type="ARBA" id="ARBA00023033"/>
    </source>
</evidence>
<dbReference type="Proteomes" id="UP000663891">
    <property type="component" value="Unassembled WGS sequence"/>
</dbReference>
<dbReference type="GO" id="GO:0016705">
    <property type="term" value="F:oxidoreductase activity, acting on paired donors, with incorporation or reduction of molecular oxygen"/>
    <property type="evidence" value="ECO:0007669"/>
    <property type="project" value="InterPro"/>
</dbReference>
<evidence type="ECO:0000313" key="8">
    <source>
        <dbReference type="EMBL" id="CAF1207750.1"/>
    </source>
</evidence>
<dbReference type="EMBL" id="CAJOAZ010000626">
    <property type="protein sequence ID" value="CAF3686159.1"/>
    <property type="molecule type" value="Genomic_DNA"/>
</dbReference>
<keyword evidence="3" id="KW-0349">Heme</keyword>
<keyword evidence="4" id="KW-0479">Metal-binding</keyword>
<dbReference type="Proteomes" id="UP000663868">
    <property type="component" value="Unassembled WGS sequence"/>
</dbReference>
<evidence type="ECO:0000313" key="10">
    <source>
        <dbReference type="EMBL" id="CAF3686159.1"/>
    </source>
</evidence>
<dbReference type="Gene3D" id="1.10.630.10">
    <property type="entry name" value="Cytochrome P450"/>
    <property type="match status" value="1"/>
</dbReference>
<keyword evidence="7" id="KW-0503">Monooxygenase</keyword>
<evidence type="ECO:0000313" key="13">
    <source>
        <dbReference type="Proteomes" id="UP000663845"/>
    </source>
</evidence>
<dbReference type="Pfam" id="PF00067">
    <property type="entry name" value="p450"/>
    <property type="match status" value="1"/>
</dbReference>
<dbReference type="EMBL" id="CAJOAY010002831">
    <property type="protein sequence ID" value="CAF3983001.1"/>
    <property type="molecule type" value="Genomic_DNA"/>
</dbReference>
<dbReference type="Proteomes" id="UP000663845">
    <property type="component" value="Unassembled WGS sequence"/>
</dbReference>
<dbReference type="GO" id="GO:0008395">
    <property type="term" value="F:steroid hydroxylase activity"/>
    <property type="evidence" value="ECO:0007669"/>
    <property type="project" value="TreeGrafter"/>
</dbReference>
<comment type="cofactor">
    <cofactor evidence="1">
        <name>heme</name>
        <dbReference type="ChEBI" id="CHEBI:30413"/>
    </cofactor>
</comment>
<keyword evidence="6" id="KW-0408">Iron</keyword>
<dbReference type="InterPro" id="IPR002402">
    <property type="entry name" value="Cyt_P450_E_grp-II"/>
</dbReference>
<dbReference type="InterPro" id="IPR036396">
    <property type="entry name" value="Cyt_P450_sf"/>
</dbReference>
<dbReference type="OrthoDB" id="1470350at2759"/>
<evidence type="ECO:0000256" key="6">
    <source>
        <dbReference type="ARBA" id="ARBA00023004"/>
    </source>
</evidence>
<dbReference type="EMBL" id="CAJOBB010007171">
    <property type="protein sequence ID" value="CAF4180073.1"/>
    <property type="molecule type" value="Genomic_DNA"/>
</dbReference>
<sequence length="152" mass="17246">MKDKLCWIMSSDRVTCIYEGTTPNILITDLDVLRNVLIKDSHVFINRRTIEGAAGPFEHGLTVLKDEQWENARSIVSPTFSTAKLKAMHSLMNDASDMYNQRLLDYADKQTLNNLNRISQHFALDTIGSCLFGIETNSLQNENATLVKHLFI</sequence>
<dbReference type="EMBL" id="CAJNON010000342">
    <property type="protein sequence ID" value="CAF1207750.1"/>
    <property type="molecule type" value="Genomic_DNA"/>
</dbReference>
<dbReference type="InterPro" id="IPR050705">
    <property type="entry name" value="Cytochrome_P450_3A"/>
</dbReference>
<dbReference type="Proteomes" id="UP000663844">
    <property type="component" value="Unassembled WGS sequence"/>
</dbReference>
<organism evidence="9 13">
    <name type="scientific">Adineta steineri</name>
    <dbReference type="NCBI Taxonomy" id="433720"/>
    <lineage>
        <taxon>Eukaryota</taxon>
        <taxon>Metazoa</taxon>
        <taxon>Spiralia</taxon>
        <taxon>Gnathifera</taxon>
        <taxon>Rotifera</taxon>
        <taxon>Eurotatoria</taxon>
        <taxon>Bdelloidea</taxon>
        <taxon>Adinetida</taxon>
        <taxon>Adinetidae</taxon>
        <taxon>Adineta</taxon>
    </lineage>
</organism>
<dbReference type="SUPFAM" id="SSF48264">
    <property type="entry name" value="Cytochrome P450"/>
    <property type="match status" value="1"/>
</dbReference>
<dbReference type="PANTHER" id="PTHR24302:SF15">
    <property type="entry name" value="FATTY-ACID PEROXYGENASE"/>
    <property type="match status" value="1"/>
</dbReference>
<dbReference type="PRINTS" id="PR00464">
    <property type="entry name" value="EP450II"/>
</dbReference>
<evidence type="ECO:0000256" key="4">
    <source>
        <dbReference type="ARBA" id="ARBA00022723"/>
    </source>
</evidence>
<dbReference type="PANTHER" id="PTHR24302">
    <property type="entry name" value="CYTOCHROME P450 FAMILY 3"/>
    <property type="match status" value="1"/>
</dbReference>
<evidence type="ECO:0000313" key="11">
    <source>
        <dbReference type="EMBL" id="CAF3983001.1"/>
    </source>
</evidence>
<dbReference type="GO" id="GO:0005506">
    <property type="term" value="F:iron ion binding"/>
    <property type="evidence" value="ECO:0007669"/>
    <property type="project" value="InterPro"/>
</dbReference>
<comment type="caution">
    <text evidence="9">The sequence shown here is derived from an EMBL/GenBank/DDBJ whole genome shotgun (WGS) entry which is preliminary data.</text>
</comment>